<accession>A0A0G4FBA3</accession>
<feature type="region of interest" description="Disordered" evidence="1">
    <location>
        <begin position="43"/>
        <end position="66"/>
    </location>
</feature>
<evidence type="ECO:0000256" key="1">
    <source>
        <dbReference type="SAM" id="MobiDB-lite"/>
    </source>
</evidence>
<dbReference type="VEuPathDB" id="CryptoDB:Cvel_16036"/>
<organism evidence="3">
    <name type="scientific">Chromera velia CCMP2878</name>
    <dbReference type="NCBI Taxonomy" id="1169474"/>
    <lineage>
        <taxon>Eukaryota</taxon>
        <taxon>Sar</taxon>
        <taxon>Alveolata</taxon>
        <taxon>Colpodellida</taxon>
        <taxon>Chromeraceae</taxon>
        <taxon>Chromera</taxon>
    </lineage>
</organism>
<feature type="compositionally biased region" description="Basic and acidic residues" evidence="1">
    <location>
        <begin position="47"/>
        <end position="60"/>
    </location>
</feature>
<protein>
    <submittedName>
        <fullName evidence="3">Uncharacterized protein</fullName>
    </submittedName>
</protein>
<dbReference type="AlphaFoldDB" id="A0A0G4FBA3"/>
<evidence type="ECO:0000256" key="2">
    <source>
        <dbReference type="SAM" id="SignalP"/>
    </source>
</evidence>
<keyword evidence="2" id="KW-0732">Signal</keyword>
<proteinExistence type="predicted"/>
<feature type="chain" id="PRO_5005189034" evidence="2">
    <location>
        <begin position="24"/>
        <end position="254"/>
    </location>
</feature>
<gene>
    <name evidence="3" type="ORF">Cvel_16036</name>
</gene>
<sequence>MGKYNLLPWLFCLVALFLVPSWGFRFGVGTGRPRGRRWGVRVQSVSGDKETETETERVDESGSPSISLSSRREMLVGGPGKTGLFSSFSLPLLMLPVLGTVSQPSPTLAEGVKEPESSYLVEGKFADKFHPKGYRVVKLEEREVQTANGEKSVLVLPVIYGNDNAGIEEGPTWVAPGLFFDEEGGLVSISASSSAKDREAKVKEWKEQKGGRVLFDFSGKLKRKGPFNLRAELQSNNNLLFLDDGNEWIFKPFK</sequence>
<name>A0A0G4FBA3_9ALVE</name>
<dbReference type="EMBL" id="CDMZ01000240">
    <property type="protein sequence ID" value="CEM09914.1"/>
    <property type="molecule type" value="Genomic_DNA"/>
</dbReference>
<reference evidence="3" key="1">
    <citation type="submission" date="2014-11" db="EMBL/GenBank/DDBJ databases">
        <authorList>
            <person name="Otto D Thomas"/>
            <person name="Naeem Raeece"/>
        </authorList>
    </citation>
    <scope>NUCLEOTIDE SEQUENCE</scope>
</reference>
<evidence type="ECO:0000313" key="3">
    <source>
        <dbReference type="EMBL" id="CEM09914.1"/>
    </source>
</evidence>
<feature type="signal peptide" evidence="2">
    <location>
        <begin position="1"/>
        <end position="23"/>
    </location>
</feature>